<dbReference type="EC" id="2.5.1.18" evidence="3"/>
<keyword evidence="3" id="KW-0808">Transferase</keyword>
<proteinExistence type="predicted"/>
<dbReference type="EMBL" id="JAANES010000004">
    <property type="protein sequence ID" value="MBS3020803.1"/>
    <property type="molecule type" value="Genomic_DNA"/>
</dbReference>
<dbReference type="PANTHER" id="PTHR44051:SF8">
    <property type="entry name" value="GLUTATHIONE S-TRANSFERASE GSTA"/>
    <property type="match status" value="1"/>
</dbReference>
<dbReference type="Proteomes" id="UP001647436">
    <property type="component" value="Unassembled WGS sequence"/>
</dbReference>
<name>A0ABS5LWC5_9BURK</name>
<dbReference type="PROSITE" id="PS50404">
    <property type="entry name" value="GST_NTER"/>
    <property type="match status" value="1"/>
</dbReference>
<dbReference type="SFLD" id="SFLDS00019">
    <property type="entry name" value="Glutathione_Transferase_(cytos"/>
    <property type="match status" value="1"/>
</dbReference>
<accession>A0ABS5LWC5</accession>
<dbReference type="InterPro" id="IPR036249">
    <property type="entry name" value="Thioredoxin-like_sf"/>
</dbReference>
<dbReference type="SFLD" id="SFLDG01150">
    <property type="entry name" value="Main.1:_Beta-like"/>
    <property type="match status" value="1"/>
</dbReference>
<evidence type="ECO:0000313" key="3">
    <source>
        <dbReference type="EMBL" id="MBS3020803.1"/>
    </source>
</evidence>
<feature type="domain" description="GST N-terminal" evidence="1">
    <location>
        <begin position="37"/>
        <end position="118"/>
    </location>
</feature>
<dbReference type="Gene3D" id="3.40.30.10">
    <property type="entry name" value="Glutaredoxin"/>
    <property type="match status" value="1"/>
</dbReference>
<dbReference type="PANTHER" id="PTHR44051">
    <property type="entry name" value="GLUTATHIONE S-TRANSFERASE-RELATED"/>
    <property type="match status" value="1"/>
</dbReference>
<dbReference type="GO" id="GO:0004364">
    <property type="term" value="F:glutathione transferase activity"/>
    <property type="evidence" value="ECO:0007669"/>
    <property type="project" value="UniProtKB-EC"/>
</dbReference>
<dbReference type="SFLD" id="SFLDG00358">
    <property type="entry name" value="Main_(cytGST)"/>
    <property type="match status" value="1"/>
</dbReference>
<dbReference type="SUPFAM" id="SSF47616">
    <property type="entry name" value="GST C-terminal domain-like"/>
    <property type="match status" value="1"/>
</dbReference>
<dbReference type="InterPro" id="IPR036282">
    <property type="entry name" value="Glutathione-S-Trfase_C_sf"/>
</dbReference>
<dbReference type="InterPro" id="IPR010987">
    <property type="entry name" value="Glutathione-S-Trfase_C-like"/>
</dbReference>
<evidence type="ECO:0000259" key="2">
    <source>
        <dbReference type="PROSITE" id="PS50405"/>
    </source>
</evidence>
<dbReference type="CDD" id="cd03188">
    <property type="entry name" value="GST_C_Beta"/>
    <property type="match status" value="1"/>
</dbReference>
<evidence type="ECO:0000313" key="4">
    <source>
        <dbReference type="Proteomes" id="UP001647436"/>
    </source>
</evidence>
<dbReference type="InterPro" id="IPR004045">
    <property type="entry name" value="Glutathione_S-Trfase_N"/>
</dbReference>
<gene>
    <name evidence="3" type="primary">gst</name>
    <name evidence="3" type="ORF">DJFAAGMI_03567</name>
</gene>
<dbReference type="Pfam" id="PF02798">
    <property type="entry name" value="GST_N"/>
    <property type="match status" value="1"/>
</dbReference>
<keyword evidence="4" id="KW-1185">Reference proteome</keyword>
<evidence type="ECO:0000259" key="1">
    <source>
        <dbReference type="PROSITE" id="PS50404"/>
    </source>
</evidence>
<dbReference type="SUPFAM" id="SSF52833">
    <property type="entry name" value="Thioredoxin-like"/>
    <property type="match status" value="1"/>
</dbReference>
<comment type="caution">
    <text evidence="3">The sequence shown here is derived from an EMBL/GenBank/DDBJ whole genome shotgun (WGS) entry which is preliminary data.</text>
</comment>
<organism evidence="3 4">
    <name type="scientific">Comamonas brasiliensis</name>
    <dbReference type="NCBI Taxonomy" id="1812482"/>
    <lineage>
        <taxon>Bacteria</taxon>
        <taxon>Pseudomonadati</taxon>
        <taxon>Pseudomonadota</taxon>
        <taxon>Betaproteobacteria</taxon>
        <taxon>Burkholderiales</taxon>
        <taxon>Comamonadaceae</taxon>
        <taxon>Comamonas</taxon>
    </lineage>
</organism>
<dbReference type="PROSITE" id="PS50405">
    <property type="entry name" value="GST_CTER"/>
    <property type="match status" value="1"/>
</dbReference>
<reference evidence="3 4" key="1">
    <citation type="submission" date="2020-03" db="EMBL/GenBank/DDBJ databases">
        <title>The role of nitrogen metabolism on polyethylene biodegradation.</title>
        <authorList>
            <person name="Peixoto J."/>
            <person name="Vizzotto C.S."/>
            <person name="Ramos A."/>
            <person name="Alves G."/>
            <person name="Steindorff A."/>
            <person name="Kruger R."/>
        </authorList>
    </citation>
    <scope>NUCLEOTIDE SEQUENCE [LARGE SCALE GENOMIC DNA]</scope>
    <source>
        <strain evidence="3 4">PE63</strain>
    </source>
</reference>
<feature type="domain" description="GST C-terminal" evidence="2">
    <location>
        <begin position="124"/>
        <end position="240"/>
    </location>
</feature>
<dbReference type="InterPro" id="IPR040079">
    <property type="entry name" value="Glutathione_S-Trfase"/>
</dbReference>
<protein>
    <submittedName>
        <fullName evidence="3">Glutathione S-transferase</fullName>
        <ecNumber evidence="3">2.5.1.18</ecNumber>
    </submittedName>
</protein>
<sequence>MSALRHCYEQTRFMGLSGLQGSLHCTGITIHGRTILASQTTLYYAAGTCAQAVLIALYEADAQFTLKTLSFADNEQRSPEYLSINPKGRVPALATERGVLTETPALLLYVAQTHPQARLAPLHDPFALAQMQEFNAYLASTAHIAHAHRPRASRWADDEAAQAAMRAKVPQNMRECFAVIEQHYLGDKTWVMGEQFTVADGYLYTVAGWLKGDGVDIAEFPRVAAHFERVKTRASVQKLK</sequence>
<dbReference type="Gene3D" id="1.20.1050.10">
    <property type="match status" value="1"/>
</dbReference>
<dbReference type="Pfam" id="PF13410">
    <property type="entry name" value="GST_C_2"/>
    <property type="match status" value="1"/>
</dbReference>
<dbReference type="CDD" id="cd03057">
    <property type="entry name" value="GST_N_Beta"/>
    <property type="match status" value="1"/>
</dbReference>